<name>A0ABU4U151_9PSEU</name>
<comment type="caution">
    <text evidence="1">The sequence shown here is derived from an EMBL/GenBank/DDBJ whole genome shotgun (WGS) entry which is preliminary data.</text>
</comment>
<protein>
    <submittedName>
        <fullName evidence="1">Uncharacterized protein</fullName>
    </submittedName>
</protein>
<sequence>MTPTFEAADGMHGAIVRATKPADSMDIPVVAQGEASCCGVSACCTPTEQAVEPGVTVIEAKSAAGCGCQ</sequence>
<proteinExistence type="predicted"/>
<organism evidence="1 2">
    <name type="scientific">Lentzea kristufekii</name>
    <dbReference type="NCBI Taxonomy" id="3095430"/>
    <lineage>
        <taxon>Bacteria</taxon>
        <taxon>Bacillati</taxon>
        <taxon>Actinomycetota</taxon>
        <taxon>Actinomycetes</taxon>
        <taxon>Pseudonocardiales</taxon>
        <taxon>Pseudonocardiaceae</taxon>
        <taxon>Lentzea</taxon>
    </lineage>
</organism>
<evidence type="ECO:0000313" key="1">
    <source>
        <dbReference type="EMBL" id="MDX8053746.1"/>
    </source>
</evidence>
<dbReference type="Proteomes" id="UP001271792">
    <property type="component" value="Unassembled WGS sequence"/>
</dbReference>
<keyword evidence="2" id="KW-1185">Reference proteome</keyword>
<dbReference type="EMBL" id="JAXAVV010000017">
    <property type="protein sequence ID" value="MDX8053746.1"/>
    <property type="molecule type" value="Genomic_DNA"/>
</dbReference>
<evidence type="ECO:0000313" key="2">
    <source>
        <dbReference type="Proteomes" id="UP001271792"/>
    </source>
</evidence>
<gene>
    <name evidence="1" type="ORF">SK571_30630</name>
</gene>
<reference evidence="1 2" key="1">
    <citation type="submission" date="2023-11" db="EMBL/GenBank/DDBJ databases">
        <title>Lentzea sokolovensis, sp. nov., Lentzea kristufkii, sp. nov., and Lentzea miocenensis, sp. nov., rare actinobacteria from Sokolov Coal Basin, Miocene lacustrine sediment, Czech Republic.</title>
        <authorList>
            <person name="Lara A."/>
            <person name="Kotroba L."/>
            <person name="Nouioui I."/>
            <person name="Neumann-Schaal M."/>
            <person name="Mast Y."/>
            <person name="Chronakova A."/>
        </authorList>
    </citation>
    <scope>NUCLEOTIDE SEQUENCE [LARGE SCALE GENOMIC DNA]</scope>
    <source>
        <strain evidence="1 2">BCCO 10_0798</strain>
    </source>
</reference>
<dbReference type="RefSeq" id="WP_319987550.1">
    <property type="nucleotide sequence ID" value="NZ_JAXAVV010000017.1"/>
</dbReference>
<reference evidence="1 2" key="2">
    <citation type="submission" date="2023-11" db="EMBL/GenBank/DDBJ databases">
        <authorList>
            <person name="Lara A.C."/>
            <person name="Chronakova A."/>
        </authorList>
    </citation>
    <scope>NUCLEOTIDE SEQUENCE [LARGE SCALE GENOMIC DNA]</scope>
    <source>
        <strain evidence="1 2">BCCO 10_0798</strain>
    </source>
</reference>
<accession>A0ABU4U151</accession>